<evidence type="ECO:0000313" key="3">
    <source>
        <dbReference type="Proteomes" id="UP001153269"/>
    </source>
</evidence>
<comment type="caution">
    <text evidence="2">The sequence shown here is derived from an EMBL/GenBank/DDBJ whole genome shotgun (WGS) entry which is preliminary data.</text>
</comment>
<name>A0A9N7Z4M1_PLEPL</name>
<proteinExistence type="predicted"/>
<keyword evidence="3" id="KW-1185">Reference proteome</keyword>
<protein>
    <submittedName>
        <fullName evidence="2">Uncharacterized protein</fullName>
    </submittedName>
</protein>
<gene>
    <name evidence="2" type="ORF">PLEPLA_LOCUS37627</name>
</gene>
<dbReference type="Proteomes" id="UP001153269">
    <property type="component" value="Unassembled WGS sequence"/>
</dbReference>
<feature type="compositionally biased region" description="Low complexity" evidence="1">
    <location>
        <begin position="98"/>
        <end position="111"/>
    </location>
</feature>
<evidence type="ECO:0000256" key="1">
    <source>
        <dbReference type="SAM" id="MobiDB-lite"/>
    </source>
</evidence>
<evidence type="ECO:0000313" key="2">
    <source>
        <dbReference type="EMBL" id="CAB1449941.1"/>
    </source>
</evidence>
<organism evidence="2 3">
    <name type="scientific">Pleuronectes platessa</name>
    <name type="common">European plaice</name>
    <dbReference type="NCBI Taxonomy" id="8262"/>
    <lineage>
        <taxon>Eukaryota</taxon>
        <taxon>Metazoa</taxon>
        <taxon>Chordata</taxon>
        <taxon>Craniata</taxon>
        <taxon>Vertebrata</taxon>
        <taxon>Euteleostomi</taxon>
        <taxon>Actinopterygii</taxon>
        <taxon>Neopterygii</taxon>
        <taxon>Teleostei</taxon>
        <taxon>Neoteleostei</taxon>
        <taxon>Acanthomorphata</taxon>
        <taxon>Carangaria</taxon>
        <taxon>Pleuronectiformes</taxon>
        <taxon>Pleuronectoidei</taxon>
        <taxon>Pleuronectidae</taxon>
        <taxon>Pleuronectes</taxon>
    </lineage>
</organism>
<feature type="compositionally biased region" description="Basic and acidic residues" evidence="1">
    <location>
        <begin position="79"/>
        <end position="92"/>
    </location>
</feature>
<sequence>MRPIGRETDVDGRLHSLCSGVTRRPARGYSRHKRILIVKVLDLLGAPRRSCGDGRRHKLLLRKVSNYYLQLQLGTERARPSWDNRGRLDTLRDSGPVSARHSSRSGSGLRRNAGPQEFTEFPTSSNSQLSLPHL</sequence>
<feature type="region of interest" description="Disordered" evidence="1">
    <location>
        <begin position="79"/>
        <end position="134"/>
    </location>
</feature>
<dbReference type="AlphaFoldDB" id="A0A9N7Z4M1"/>
<dbReference type="EMBL" id="CADEAL010004034">
    <property type="protein sequence ID" value="CAB1449941.1"/>
    <property type="molecule type" value="Genomic_DNA"/>
</dbReference>
<reference evidence="2" key="1">
    <citation type="submission" date="2020-03" db="EMBL/GenBank/DDBJ databases">
        <authorList>
            <person name="Weist P."/>
        </authorList>
    </citation>
    <scope>NUCLEOTIDE SEQUENCE</scope>
</reference>
<feature type="compositionally biased region" description="Polar residues" evidence="1">
    <location>
        <begin position="121"/>
        <end position="134"/>
    </location>
</feature>
<accession>A0A9N7Z4M1</accession>